<keyword evidence="4" id="KW-0934">Plastid</keyword>
<dbReference type="GeneID" id="29074156"/>
<accession>A0A1C9CFK1</accession>
<feature type="transmembrane region" description="Helical" evidence="3">
    <location>
        <begin position="12"/>
        <end position="31"/>
    </location>
</feature>
<feature type="transmembrane region" description="Helical" evidence="3">
    <location>
        <begin position="37"/>
        <end position="57"/>
    </location>
</feature>
<evidence type="ECO:0000313" key="4">
    <source>
        <dbReference type="EMBL" id="AOM67144.1"/>
    </source>
</evidence>
<keyword evidence="3" id="KW-0472">Membrane</keyword>
<dbReference type="Pfam" id="PF04483">
    <property type="entry name" value="DUF565"/>
    <property type="match status" value="1"/>
</dbReference>
<evidence type="ECO:0000256" key="2">
    <source>
        <dbReference type="ARBA" id="ARBA00021534"/>
    </source>
</evidence>
<organism evidence="4">
    <name type="scientific">Hildenbrandia rivularis</name>
    <dbReference type="NCBI Taxonomy" id="135206"/>
    <lineage>
        <taxon>Eukaryota</taxon>
        <taxon>Rhodophyta</taxon>
        <taxon>Florideophyceae</taxon>
        <taxon>Hildenbrandiophycidae</taxon>
        <taxon>Hildenbrandiales</taxon>
        <taxon>Hildenbrandiaceae</taxon>
        <taxon>Hildenbrandia</taxon>
    </lineage>
</organism>
<dbReference type="PANTHER" id="PTHR33787">
    <property type="match status" value="1"/>
</dbReference>
<comment type="similarity">
    <text evidence="1">Belongs to the ycf20 family.</text>
</comment>
<dbReference type="AlphaFoldDB" id="A0A1C9CFK1"/>
<proteinExistence type="inferred from homology"/>
<geneLocation type="plastid" evidence="4"/>
<dbReference type="InterPro" id="IPR007572">
    <property type="entry name" value="Uncharacterised_Ycf20"/>
</dbReference>
<keyword evidence="3" id="KW-0812">Transmembrane</keyword>
<evidence type="ECO:0000256" key="3">
    <source>
        <dbReference type="SAM" id="Phobius"/>
    </source>
</evidence>
<evidence type="ECO:0000256" key="1">
    <source>
        <dbReference type="ARBA" id="ARBA00009846"/>
    </source>
</evidence>
<reference evidence="4" key="1">
    <citation type="journal article" date="2016" name="BMC Biol.">
        <title>Parallel evolution of highly conserved plastid genome architecture in red seaweeds and seed plants.</title>
        <authorList>
            <person name="Lee J."/>
            <person name="Cho C.H."/>
            <person name="Park S.I."/>
            <person name="Choi J.W."/>
            <person name="Song H.S."/>
            <person name="West J.A."/>
            <person name="Bhattacharya D."/>
            <person name="Yoon H.S."/>
        </authorList>
    </citation>
    <scope>NUCLEOTIDE SEQUENCE</scope>
</reference>
<gene>
    <name evidence="4" type="primary">ycf20</name>
    <name evidence="4" type="ORF">Hrvl_084</name>
</gene>
<dbReference type="EMBL" id="KX284723">
    <property type="protein sequence ID" value="AOM67144.1"/>
    <property type="molecule type" value="Genomic_DNA"/>
</dbReference>
<name>A0A1C9CFK1_9FLOR</name>
<sequence length="90" mass="10169">MKVMSILRDVILRIINLLLGFFLATVFSTLPGQTGDWTIVGSGVIVSLLEYLSWYIYTENYIKSSNFSFVNELKIGIMYGLFVDSFKLGS</sequence>
<dbReference type="PANTHER" id="PTHR33787:SF4">
    <property type="entry name" value="YCF20-LIKE PROTEIN"/>
    <property type="match status" value="1"/>
</dbReference>
<dbReference type="RefSeq" id="YP_009297600.1">
    <property type="nucleotide sequence ID" value="NC_031177.1"/>
</dbReference>
<protein>
    <recommendedName>
        <fullName evidence="2">Uncharacterized protein ycf20</fullName>
    </recommendedName>
</protein>
<keyword evidence="3" id="KW-1133">Transmembrane helix</keyword>